<dbReference type="Proteomes" id="UP001209878">
    <property type="component" value="Unassembled WGS sequence"/>
</dbReference>
<feature type="region of interest" description="Disordered" evidence="1">
    <location>
        <begin position="1"/>
        <end position="26"/>
    </location>
</feature>
<keyword evidence="3" id="KW-1185">Reference proteome</keyword>
<evidence type="ECO:0000313" key="2">
    <source>
        <dbReference type="EMBL" id="KAK2193245.1"/>
    </source>
</evidence>
<dbReference type="EMBL" id="JAODUO010000015">
    <property type="protein sequence ID" value="KAK2193245.1"/>
    <property type="molecule type" value="Genomic_DNA"/>
</dbReference>
<proteinExistence type="predicted"/>
<reference evidence="2" key="1">
    <citation type="journal article" date="2023" name="Mol. Biol. Evol.">
        <title>Third-Generation Sequencing Reveals the Adaptive Role of the Epigenome in Three Deep-Sea Polychaetes.</title>
        <authorList>
            <person name="Perez M."/>
            <person name="Aroh O."/>
            <person name="Sun Y."/>
            <person name="Lan Y."/>
            <person name="Juniper S.K."/>
            <person name="Young C.R."/>
            <person name="Angers B."/>
            <person name="Qian P.Y."/>
        </authorList>
    </citation>
    <scope>NUCLEOTIDE SEQUENCE</scope>
    <source>
        <strain evidence="2">R07B-5</strain>
    </source>
</reference>
<name>A0AAD9PEN6_RIDPI</name>
<organism evidence="2 3">
    <name type="scientific">Ridgeia piscesae</name>
    <name type="common">Tubeworm</name>
    <dbReference type="NCBI Taxonomy" id="27915"/>
    <lineage>
        <taxon>Eukaryota</taxon>
        <taxon>Metazoa</taxon>
        <taxon>Spiralia</taxon>
        <taxon>Lophotrochozoa</taxon>
        <taxon>Annelida</taxon>
        <taxon>Polychaeta</taxon>
        <taxon>Sedentaria</taxon>
        <taxon>Canalipalpata</taxon>
        <taxon>Sabellida</taxon>
        <taxon>Siboglinidae</taxon>
        <taxon>Ridgeia</taxon>
    </lineage>
</organism>
<comment type="caution">
    <text evidence="2">The sequence shown here is derived from an EMBL/GenBank/DDBJ whole genome shotgun (WGS) entry which is preliminary data.</text>
</comment>
<accession>A0AAD9PEN6</accession>
<gene>
    <name evidence="2" type="ORF">NP493_16g05010</name>
</gene>
<sequence length="83" mass="9832">MQSIHSAMDRFLSSLSSQKRMKLRPQRRRTPFFGRDLLNDFSSLRSSFIFLFLSRKWNFHLTARSSMEWSGFGSIMLLEESAH</sequence>
<evidence type="ECO:0000313" key="3">
    <source>
        <dbReference type="Proteomes" id="UP001209878"/>
    </source>
</evidence>
<evidence type="ECO:0000256" key="1">
    <source>
        <dbReference type="SAM" id="MobiDB-lite"/>
    </source>
</evidence>
<dbReference type="AlphaFoldDB" id="A0AAD9PEN6"/>
<protein>
    <submittedName>
        <fullName evidence="2">Uncharacterized protein</fullName>
    </submittedName>
</protein>